<gene>
    <name evidence="11" type="ORF">MMEN_LOCUS5017</name>
</gene>
<comment type="similarity">
    <text evidence="2">Belongs to the paired homeobox family.</text>
</comment>
<dbReference type="Proteomes" id="UP000677803">
    <property type="component" value="Unassembled WGS sequence"/>
</dbReference>
<dbReference type="InterPro" id="IPR051306">
    <property type="entry name" value="Homeobox_regulator"/>
</dbReference>
<dbReference type="GO" id="GO:0000977">
    <property type="term" value="F:RNA polymerase II transcription regulatory region sequence-specific DNA binding"/>
    <property type="evidence" value="ECO:0007669"/>
    <property type="project" value="TreeGrafter"/>
</dbReference>
<evidence type="ECO:0000256" key="9">
    <source>
        <dbReference type="SAM" id="MobiDB-lite"/>
    </source>
</evidence>
<feature type="compositionally biased region" description="Pro residues" evidence="9">
    <location>
        <begin position="156"/>
        <end position="168"/>
    </location>
</feature>
<comment type="subcellular location">
    <subcellularLocation>
        <location evidence="1 7 8">Nucleus</location>
    </subcellularLocation>
</comment>
<evidence type="ECO:0000256" key="4">
    <source>
        <dbReference type="ARBA" id="ARBA00023125"/>
    </source>
</evidence>
<protein>
    <submittedName>
        <fullName evidence="11">(Atlantic silverside) hypothetical protein</fullName>
    </submittedName>
</protein>
<dbReference type="PANTHER" id="PTHR46123">
    <property type="entry name" value="MIX-TYPE HOMEOBOX GENE 1-RELATED"/>
    <property type="match status" value="1"/>
</dbReference>
<dbReference type="FunFam" id="1.10.10.60:FF:000312">
    <property type="entry name" value="Mix-type homeobox gene 1"/>
    <property type="match status" value="1"/>
</dbReference>
<feature type="domain" description="Homeobox" evidence="10">
    <location>
        <begin position="57"/>
        <end position="117"/>
    </location>
</feature>
<organism evidence="11 12">
    <name type="scientific">Menidia menidia</name>
    <name type="common">Atlantic silverside</name>
    <dbReference type="NCBI Taxonomy" id="238744"/>
    <lineage>
        <taxon>Eukaryota</taxon>
        <taxon>Metazoa</taxon>
        <taxon>Chordata</taxon>
        <taxon>Craniata</taxon>
        <taxon>Vertebrata</taxon>
        <taxon>Euteleostomi</taxon>
        <taxon>Actinopterygii</taxon>
        <taxon>Neopterygii</taxon>
        <taxon>Teleostei</taxon>
        <taxon>Neoteleostei</taxon>
        <taxon>Acanthomorphata</taxon>
        <taxon>Ovalentaria</taxon>
        <taxon>Atherinomorphae</taxon>
        <taxon>Atheriniformes</taxon>
        <taxon>Atherinopsidae</taxon>
        <taxon>Menidiinae</taxon>
        <taxon>Menidia</taxon>
    </lineage>
</organism>
<dbReference type="EMBL" id="CAJRST010004446">
    <property type="protein sequence ID" value="CAG5872572.1"/>
    <property type="molecule type" value="Genomic_DNA"/>
</dbReference>
<dbReference type="SUPFAM" id="SSF46689">
    <property type="entry name" value="Homeodomain-like"/>
    <property type="match status" value="1"/>
</dbReference>
<evidence type="ECO:0000256" key="6">
    <source>
        <dbReference type="ARBA" id="ARBA00023242"/>
    </source>
</evidence>
<proteinExistence type="inferred from homology"/>
<comment type="caution">
    <text evidence="11">The sequence shown here is derived from an EMBL/GenBank/DDBJ whole genome shotgun (WGS) entry which is preliminary data.</text>
</comment>
<dbReference type="OrthoDB" id="6159439at2759"/>
<keyword evidence="12" id="KW-1185">Reference proteome</keyword>
<dbReference type="SMART" id="SM00389">
    <property type="entry name" value="HOX"/>
    <property type="match status" value="1"/>
</dbReference>
<evidence type="ECO:0000256" key="3">
    <source>
        <dbReference type="ARBA" id="ARBA00022473"/>
    </source>
</evidence>
<keyword evidence="6 7" id="KW-0539">Nucleus</keyword>
<feature type="DNA-binding region" description="Homeobox" evidence="7">
    <location>
        <begin position="59"/>
        <end position="118"/>
    </location>
</feature>
<evidence type="ECO:0000259" key="10">
    <source>
        <dbReference type="PROSITE" id="PS50071"/>
    </source>
</evidence>
<keyword evidence="5 7" id="KW-0371">Homeobox</keyword>
<dbReference type="InterPro" id="IPR009057">
    <property type="entry name" value="Homeodomain-like_sf"/>
</dbReference>
<evidence type="ECO:0000313" key="11">
    <source>
        <dbReference type="EMBL" id="CAG5872572.1"/>
    </source>
</evidence>
<keyword evidence="3" id="KW-0217">Developmental protein</keyword>
<dbReference type="AlphaFoldDB" id="A0A8S4AUZ6"/>
<evidence type="ECO:0000256" key="2">
    <source>
        <dbReference type="ARBA" id="ARBA00005733"/>
    </source>
</evidence>
<dbReference type="CDD" id="cd00086">
    <property type="entry name" value="homeodomain"/>
    <property type="match status" value="1"/>
</dbReference>
<evidence type="ECO:0000256" key="8">
    <source>
        <dbReference type="RuleBase" id="RU000682"/>
    </source>
</evidence>
<evidence type="ECO:0000256" key="7">
    <source>
        <dbReference type="PROSITE-ProRule" id="PRU00108"/>
    </source>
</evidence>
<evidence type="ECO:0000256" key="1">
    <source>
        <dbReference type="ARBA" id="ARBA00004123"/>
    </source>
</evidence>
<dbReference type="PROSITE" id="PS50071">
    <property type="entry name" value="HOMEOBOX_2"/>
    <property type="match status" value="1"/>
</dbReference>
<evidence type="ECO:0000313" key="12">
    <source>
        <dbReference type="Proteomes" id="UP000677803"/>
    </source>
</evidence>
<dbReference type="GO" id="GO:0005634">
    <property type="term" value="C:nucleus"/>
    <property type="evidence" value="ECO:0007669"/>
    <property type="project" value="UniProtKB-SubCell"/>
</dbReference>
<name>A0A8S4AUZ6_9TELE</name>
<feature type="region of interest" description="Disordered" evidence="9">
    <location>
        <begin position="241"/>
        <end position="275"/>
    </location>
</feature>
<keyword evidence="4 7" id="KW-0238">DNA-binding</keyword>
<dbReference type="GO" id="GO:0000981">
    <property type="term" value="F:DNA-binding transcription factor activity, RNA polymerase II-specific"/>
    <property type="evidence" value="ECO:0007669"/>
    <property type="project" value="TreeGrafter"/>
</dbReference>
<feature type="region of interest" description="Disordered" evidence="9">
    <location>
        <begin position="149"/>
        <end position="172"/>
    </location>
</feature>
<evidence type="ECO:0000256" key="5">
    <source>
        <dbReference type="ARBA" id="ARBA00023155"/>
    </source>
</evidence>
<reference evidence="11" key="1">
    <citation type="submission" date="2021-05" db="EMBL/GenBank/DDBJ databases">
        <authorList>
            <person name="Tigano A."/>
        </authorList>
    </citation>
    <scope>NUCLEOTIDE SEQUENCE</scope>
</reference>
<dbReference type="Gene3D" id="1.10.10.60">
    <property type="entry name" value="Homeodomain-like"/>
    <property type="match status" value="1"/>
</dbReference>
<accession>A0A8S4AUZ6</accession>
<dbReference type="InterPro" id="IPR001356">
    <property type="entry name" value="HD"/>
</dbReference>
<sequence length="311" mass="34783">MAYGSDMIGSNVSEMLAFYSGQHWPSAPTPEMRSDYGYAQESLIVNRDAGFRIRSGTQRRRKRTTFTKVQLSHLERAFSITPYPNIKMKESLATTTGLPESKIQVWFQNRRARYFKSKKPTVRASDPQTDLIQPQVTYAAPPSPFPYLTPSFPSTPSLPSPPGYPVPSLPQSSRLSTILDHQASSQPKPTTPDLSASCPLDGLSQDYRFTHLDFCDYFQNLLPHQELEDWDFAELESLLEGAQGSQPEGSRCPAGHCEPSKNLQSQLEPQGLDSSDHSFTDLSDMSFQDLVSDISLSDMDISAAWIDYLLD</sequence>
<dbReference type="Pfam" id="PF00046">
    <property type="entry name" value="Homeodomain"/>
    <property type="match status" value="1"/>
</dbReference>
<dbReference type="PANTHER" id="PTHR46123:SF4">
    <property type="entry name" value="MIX-TYPE HOMEOBOX GENE 1-RELATED"/>
    <property type="match status" value="1"/>
</dbReference>